<protein>
    <submittedName>
        <fullName evidence="3">Uncharacterized protein LOC136080700</fullName>
    </submittedName>
</protein>
<evidence type="ECO:0000313" key="2">
    <source>
        <dbReference type="Proteomes" id="UP001652625"/>
    </source>
</evidence>
<keyword evidence="2" id="KW-1185">Reference proteome</keyword>
<evidence type="ECO:0000256" key="1">
    <source>
        <dbReference type="SAM" id="SignalP"/>
    </source>
</evidence>
<dbReference type="Proteomes" id="UP001652625">
    <property type="component" value="Chromosome 05"/>
</dbReference>
<sequence length="534" mass="62078">MKRNKNMATIFLYAIILVLNKKEVCEAVIYNLIEHNVTAIFQGNLLKVIPILYEEFLITFDFQRTEAPNNTWYNILHFTTGGDTYDNGSRIPSIYLYPDSLLEFCFIVNNDFNYNCFSATPYEVNQWMKIEISQFWNCRHYVNSVKINGSFVHSKINYNVQSFENVNVYASNPWSLANGFIKNLIVVNGNISSWMSWSSWSICSALYDYGVMNRTRMCNASQTLACCIGNSTEVKECFVKTYSDFTTALWNVSNKVTLNGYIIRMNLQIYPVFEVFLNVYLEFEYFLPSFVSFTTQNVIQGFVRSDPNQMKYYFNGSIQSFQPFNHSFTATIICSKCPTQGTFTLDIPLKVSSQVESGYKITFFKTFRSIVKCFSTLKIPVVAEKDVLKESYGLGIYWDAENSNIYVCMNQQVPSTKVACYFSSDVGNSWFGLDVRIGSVLGHHSITKQLYAIHRNQKTYMMFCQINKKWLSLTNQQFYDTAFSFIDATKRKHFEGSYDQTYTFGSNQWLGNAEGLFFRKFNNETWKLRFEWSY</sequence>
<accession>A0ABM4BX19</accession>
<keyword evidence="1" id="KW-0732">Signal</keyword>
<gene>
    <name evidence="3" type="primary">LOC136080700</name>
</gene>
<name>A0ABM4BX19_HYDVU</name>
<evidence type="ECO:0000313" key="3">
    <source>
        <dbReference type="RefSeq" id="XP_065653761.1"/>
    </source>
</evidence>
<dbReference type="GeneID" id="136080700"/>
<dbReference type="RefSeq" id="XP_065653761.1">
    <property type="nucleotide sequence ID" value="XM_065797689.1"/>
</dbReference>
<dbReference type="Gene3D" id="2.20.100.10">
    <property type="entry name" value="Thrombospondin type-1 (TSP1) repeat"/>
    <property type="match status" value="1"/>
</dbReference>
<organism evidence="2 3">
    <name type="scientific">Hydra vulgaris</name>
    <name type="common">Hydra</name>
    <name type="synonym">Hydra attenuata</name>
    <dbReference type="NCBI Taxonomy" id="6087"/>
    <lineage>
        <taxon>Eukaryota</taxon>
        <taxon>Metazoa</taxon>
        <taxon>Cnidaria</taxon>
        <taxon>Hydrozoa</taxon>
        <taxon>Hydroidolina</taxon>
        <taxon>Anthoathecata</taxon>
        <taxon>Aplanulata</taxon>
        <taxon>Hydridae</taxon>
        <taxon>Hydra</taxon>
    </lineage>
</organism>
<proteinExistence type="predicted"/>
<feature type="signal peptide" evidence="1">
    <location>
        <begin position="1"/>
        <end position="27"/>
    </location>
</feature>
<dbReference type="PROSITE" id="PS50092">
    <property type="entry name" value="TSP1"/>
    <property type="match status" value="1"/>
</dbReference>
<feature type="chain" id="PRO_5046764572" evidence="1">
    <location>
        <begin position="28"/>
        <end position="534"/>
    </location>
</feature>
<reference evidence="3" key="1">
    <citation type="submission" date="2025-08" db="UniProtKB">
        <authorList>
            <consortium name="RefSeq"/>
        </authorList>
    </citation>
    <scope>IDENTIFICATION</scope>
</reference>
<dbReference type="InterPro" id="IPR000884">
    <property type="entry name" value="TSP1_rpt"/>
</dbReference>
<dbReference type="SUPFAM" id="SSF82895">
    <property type="entry name" value="TSP-1 type 1 repeat"/>
    <property type="match status" value="1"/>
</dbReference>
<dbReference type="InterPro" id="IPR036383">
    <property type="entry name" value="TSP1_rpt_sf"/>
</dbReference>